<accession>A0A3E1HIT0</accession>
<dbReference type="Proteomes" id="UP000258522">
    <property type="component" value="Unassembled WGS sequence"/>
</dbReference>
<sequence length="63" mass="6656">MAFSKLDGGNPAGVGFKADVYLFGLEKLAALGVSWVHVSLTGDSVAESLDAIERFRILVMDAV</sequence>
<evidence type="ECO:0000313" key="2">
    <source>
        <dbReference type="Proteomes" id="UP000258522"/>
    </source>
</evidence>
<protein>
    <submittedName>
        <fullName evidence="1">Uncharacterized protein</fullName>
    </submittedName>
</protein>
<reference evidence="1 2" key="1">
    <citation type="submission" date="2018-07" db="EMBL/GenBank/DDBJ databases">
        <title>Whole genome sequence of Mycobacterium uberis.</title>
        <authorList>
            <person name="Benjak A."/>
        </authorList>
    </citation>
    <scope>NUCLEOTIDE SEQUENCE [LARGE SCALE GENOMIC DNA]</scope>
    <source>
        <strain evidence="1 2">Jura</strain>
    </source>
</reference>
<organism evidence="1 2">
    <name type="scientific">Mycobacterium uberis</name>
    <dbReference type="NCBI Taxonomy" id="2162698"/>
    <lineage>
        <taxon>Bacteria</taxon>
        <taxon>Bacillati</taxon>
        <taxon>Actinomycetota</taxon>
        <taxon>Actinomycetes</taxon>
        <taxon>Mycobacteriales</taxon>
        <taxon>Mycobacteriaceae</taxon>
        <taxon>Mycobacterium</taxon>
    </lineage>
</organism>
<dbReference type="EMBL" id="QAYL01000006">
    <property type="protein sequence ID" value="RFD26368.1"/>
    <property type="molecule type" value="Genomic_DNA"/>
</dbReference>
<evidence type="ECO:0000313" key="1">
    <source>
        <dbReference type="EMBL" id="RFD26368.1"/>
    </source>
</evidence>
<dbReference type="AlphaFoldDB" id="A0A3E1HIT0"/>
<dbReference type="RefSeq" id="WP_116539786.1">
    <property type="nucleotide sequence ID" value="NZ_QAYL01000006.1"/>
</dbReference>
<dbReference type="OrthoDB" id="5172444at2"/>
<name>A0A3E1HIT0_9MYCO</name>
<comment type="caution">
    <text evidence="1">The sequence shown here is derived from an EMBL/GenBank/DDBJ whole genome shotgun (WGS) entry which is preliminary data.</text>
</comment>
<proteinExistence type="predicted"/>
<keyword evidence="2" id="KW-1185">Reference proteome</keyword>
<gene>
    <name evidence="1" type="ORF">MUBE_05730</name>
</gene>